<dbReference type="InterPro" id="IPR003442">
    <property type="entry name" value="T6A_TsaE"/>
</dbReference>
<dbReference type="PANTHER" id="PTHR33540">
    <property type="entry name" value="TRNA THREONYLCARBAMOYLADENOSINE BIOSYNTHESIS PROTEIN TSAE"/>
    <property type="match status" value="1"/>
</dbReference>
<keyword evidence="4" id="KW-0963">Cytoplasm</keyword>
<keyword evidence="12" id="KW-1185">Reference proteome</keyword>
<evidence type="ECO:0000256" key="9">
    <source>
        <dbReference type="ARBA" id="ARBA00022842"/>
    </source>
</evidence>
<dbReference type="SUPFAM" id="SSF52540">
    <property type="entry name" value="P-loop containing nucleoside triphosphate hydrolases"/>
    <property type="match status" value="1"/>
</dbReference>
<keyword evidence="8" id="KW-0067">ATP-binding</keyword>
<dbReference type="Gene3D" id="3.40.50.300">
    <property type="entry name" value="P-loop containing nucleotide triphosphate hydrolases"/>
    <property type="match status" value="1"/>
</dbReference>
<keyword evidence="5" id="KW-0819">tRNA processing</keyword>
<reference evidence="12" key="1">
    <citation type="submission" date="2010-05" db="EMBL/GenBank/DDBJ databases">
        <title>The complete genome of Truepera radiovictris DSM 17093.</title>
        <authorList>
            <consortium name="US DOE Joint Genome Institute (JGI-PGF)"/>
            <person name="Lucas S."/>
            <person name="Copeland A."/>
            <person name="Lapidus A."/>
            <person name="Glavina del Rio T."/>
            <person name="Dalin E."/>
            <person name="Tice H."/>
            <person name="Bruce D."/>
            <person name="Goodwin L."/>
            <person name="Pitluck S."/>
            <person name="Kyrpides N."/>
            <person name="Mavromatis K."/>
            <person name="Ovchinnikova G."/>
            <person name="Munk A.C."/>
            <person name="Detter J.C."/>
            <person name="Han C."/>
            <person name="Tapia R."/>
            <person name="Land M."/>
            <person name="Hauser L."/>
            <person name="Markowitz V."/>
            <person name="Cheng J.-F."/>
            <person name="Hugenholtz P."/>
            <person name="Woyke T."/>
            <person name="Wu D."/>
            <person name="Tindall B."/>
            <person name="Pomrenke H.G."/>
            <person name="Brambilla E."/>
            <person name="Klenk H.-P."/>
            <person name="Eisen J.A."/>
        </authorList>
    </citation>
    <scope>NUCLEOTIDE SEQUENCE [LARGE SCALE GENOMIC DNA]</scope>
    <source>
        <strain evidence="12">DSM 17093 / CIP 108686 / LMG 22925 / RQ-24</strain>
    </source>
</reference>
<dbReference type="KEGG" id="tra:Trad_0320"/>
<evidence type="ECO:0000256" key="10">
    <source>
        <dbReference type="ARBA" id="ARBA00032441"/>
    </source>
</evidence>
<reference evidence="11 12" key="2">
    <citation type="journal article" date="2011" name="Stand. Genomic Sci.">
        <title>Complete genome sequence of Truepera radiovictrix type strain (RQ-24).</title>
        <authorList>
            <person name="Ivanova N."/>
            <person name="Rohde C."/>
            <person name="Munk C."/>
            <person name="Nolan M."/>
            <person name="Lucas S."/>
            <person name="Del Rio T.G."/>
            <person name="Tice H."/>
            <person name="Deshpande S."/>
            <person name="Cheng J.F."/>
            <person name="Tapia R."/>
            <person name="Han C."/>
            <person name="Goodwin L."/>
            <person name="Pitluck S."/>
            <person name="Liolios K."/>
            <person name="Mavromatis K."/>
            <person name="Mikhailova N."/>
            <person name="Pati A."/>
            <person name="Chen A."/>
            <person name="Palaniappan K."/>
            <person name="Land M."/>
            <person name="Hauser L."/>
            <person name="Chang Y.J."/>
            <person name="Jeffries C.D."/>
            <person name="Brambilla E."/>
            <person name="Rohde M."/>
            <person name="Goker M."/>
            <person name="Tindall B.J."/>
            <person name="Woyke T."/>
            <person name="Bristow J."/>
            <person name="Eisen J.A."/>
            <person name="Markowitz V."/>
            <person name="Hugenholtz P."/>
            <person name="Kyrpides N.C."/>
            <person name="Klenk H.P."/>
            <person name="Lapidus A."/>
        </authorList>
    </citation>
    <scope>NUCLEOTIDE SEQUENCE [LARGE SCALE GENOMIC DNA]</scope>
    <source>
        <strain evidence="12">DSM 17093 / CIP 108686 / LMG 22925 / RQ-24</strain>
    </source>
</reference>
<dbReference type="Pfam" id="PF02367">
    <property type="entry name" value="TsaE"/>
    <property type="match status" value="1"/>
</dbReference>
<name>D7CRG9_TRURR</name>
<protein>
    <recommendedName>
        <fullName evidence="3">tRNA threonylcarbamoyladenosine biosynthesis protein TsaE</fullName>
    </recommendedName>
    <alternativeName>
        <fullName evidence="10">t(6)A37 threonylcarbamoyladenosine biosynthesis protein TsaE</fullName>
    </alternativeName>
</protein>
<evidence type="ECO:0000313" key="12">
    <source>
        <dbReference type="Proteomes" id="UP000000379"/>
    </source>
</evidence>
<evidence type="ECO:0000256" key="3">
    <source>
        <dbReference type="ARBA" id="ARBA00019010"/>
    </source>
</evidence>
<accession>D7CRG9</accession>
<dbReference type="AlphaFoldDB" id="D7CRG9"/>
<organism evidence="11 12">
    <name type="scientific">Truepera radiovictrix (strain DSM 17093 / CIP 108686 / LMG 22925 / RQ-24)</name>
    <dbReference type="NCBI Taxonomy" id="649638"/>
    <lineage>
        <taxon>Bacteria</taxon>
        <taxon>Thermotogati</taxon>
        <taxon>Deinococcota</taxon>
        <taxon>Deinococci</taxon>
        <taxon>Trueperales</taxon>
        <taxon>Trueperaceae</taxon>
        <taxon>Truepera</taxon>
    </lineage>
</organism>
<dbReference type="GO" id="GO:0002949">
    <property type="term" value="P:tRNA threonylcarbamoyladenosine modification"/>
    <property type="evidence" value="ECO:0007669"/>
    <property type="project" value="InterPro"/>
</dbReference>
<comment type="subcellular location">
    <subcellularLocation>
        <location evidence="1">Cytoplasm</location>
    </subcellularLocation>
</comment>
<dbReference type="GO" id="GO:0046872">
    <property type="term" value="F:metal ion binding"/>
    <property type="evidence" value="ECO:0007669"/>
    <property type="project" value="UniProtKB-KW"/>
</dbReference>
<evidence type="ECO:0000256" key="1">
    <source>
        <dbReference type="ARBA" id="ARBA00004496"/>
    </source>
</evidence>
<dbReference type="eggNOG" id="COG0802">
    <property type="taxonomic scope" value="Bacteria"/>
</dbReference>
<dbReference type="HOGENOM" id="CLU_087829_3_1_0"/>
<dbReference type="InterPro" id="IPR027417">
    <property type="entry name" value="P-loop_NTPase"/>
</dbReference>
<sequence>MPLLLPTLDATAAFAGELAQSAPAGTLLVLLGPLGVGKTTLVQQLGRALGSTAQITSPTYTLIHEYPTPAGPLVHLDAYRLGGDASAAQTLFDLGLDDYLARARLVAAEWGAGLVEVVPEAWVVQLEPAAGDARRVTVTQRGRVLF</sequence>
<evidence type="ECO:0000256" key="8">
    <source>
        <dbReference type="ARBA" id="ARBA00022840"/>
    </source>
</evidence>
<evidence type="ECO:0000256" key="2">
    <source>
        <dbReference type="ARBA" id="ARBA00007599"/>
    </source>
</evidence>
<evidence type="ECO:0000256" key="7">
    <source>
        <dbReference type="ARBA" id="ARBA00022741"/>
    </source>
</evidence>
<dbReference type="RefSeq" id="WP_013176839.1">
    <property type="nucleotide sequence ID" value="NC_014221.1"/>
</dbReference>
<gene>
    <name evidence="11" type="ordered locus">Trad_0320</name>
</gene>
<comment type="similarity">
    <text evidence="2">Belongs to the TsaE family.</text>
</comment>
<dbReference type="Proteomes" id="UP000000379">
    <property type="component" value="Chromosome"/>
</dbReference>
<evidence type="ECO:0000256" key="5">
    <source>
        <dbReference type="ARBA" id="ARBA00022694"/>
    </source>
</evidence>
<proteinExistence type="inferred from homology"/>
<evidence type="ECO:0000256" key="6">
    <source>
        <dbReference type="ARBA" id="ARBA00022723"/>
    </source>
</evidence>
<dbReference type="GO" id="GO:0005737">
    <property type="term" value="C:cytoplasm"/>
    <property type="evidence" value="ECO:0007669"/>
    <property type="project" value="UniProtKB-SubCell"/>
</dbReference>
<keyword evidence="7" id="KW-0547">Nucleotide-binding</keyword>
<dbReference type="GO" id="GO:0005524">
    <property type="term" value="F:ATP binding"/>
    <property type="evidence" value="ECO:0007669"/>
    <property type="project" value="UniProtKB-KW"/>
</dbReference>
<dbReference type="OrthoDB" id="9815896at2"/>
<evidence type="ECO:0000256" key="4">
    <source>
        <dbReference type="ARBA" id="ARBA00022490"/>
    </source>
</evidence>
<evidence type="ECO:0000313" key="11">
    <source>
        <dbReference type="EMBL" id="ADI13459.1"/>
    </source>
</evidence>
<dbReference type="NCBIfam" id="TIGR00150">
    <property type="entry name" value="T6A_YjeE"/>
    <property type="match status" value="1"/>
</dbReference>
<dbReference type="PANTHER" id="PTHR33540:SF2">
    <property type="entry name" value="TRNA THREONYLCARBAMOYLADENOSINE BIOSYNTHESIS PROTEIN TSAE"/>
    <property type="match status" value="1"/>
</dbReference>
<keyword evidence="9" id="KW-0460">Magnesium</keyword>
<dbReference type="EMBL" id="CP002049">
    <property type="protein sequence ID" value="ADI13459.1"/>
    <property type="molecule type" value="Genomic_DNA"/>
</dbReference>
<dbReference type="STRING" id="649638.Trad_0320"/>
<keyword evidence="6" id="KW-0479">Metal-binding</keyword>